<comment type="caution">
    <text evidence="1">The sequence shown here is derived from an EMBL/GenBank/DDBJ whole genome shotgun (WGS) entry which is preliminary data.</text>
</comment>
<keyword evidence="2" id="KW-1185">Reference proteome</keyword>
<proteinExistence type="predicted"/>
<evidence type="ECO:0000313" key="2">
    <source>
        <dbReference type="Proteomes" id="UP000574369"/>
    </source>
</evidence>
<accession>A0ABR6GX58</accession>
<evidence type="ECO:0000313" key="1">
    <source>
        <dbReference type="EMBL" id="MBB3196272.1"/>
    </source>
</evidence>
<gene>
    <name evidence="1" type="ORF">FHS28_003684</name>
</gene>
<dbReference type="EMBL" id="JACHXO010000007">
    <property type="protein sequence ID" value="MBB3196272.1"/>
    <property type="molecule type" value="Genomic_DNA"/>
</dbReference>
<reference evidence="1 2" key="1">
    <citation type="submission" date="2020-08" db="EMBL/GenBank/DDBJ databases">
        <title>Genomic Encyclopedia of Type Strains, Phase III (KMG-III): the genomes of soil and plant-associated and newly described type strains.</title>
        <authorList>
            <person name="Whitman W."/>
        </authorList>
    </citation>
    <scope>NUCLEOTIDE SEQUENCE [LARGE SCALE GENOMIC DNA]</scope>
    <source>
        <strain evidence="1 2">CECT 7247</strain>
    </source>
</reference>
<dbReference type="Proteomes" id="UP000574369">
    <property type="component" value="Unassembled WGS sequence"/>
</dbReference>
<dbReference type="RefSeq" id="WP_184295167.1">
    <property type="nucleotide sequence ID" value="NZ_JACHXO010000007.1"/>
</dbReference>
<organism evidence="1 2">
    <name type="scientific">Roseateles terrae</name>
    <dbReference type="NCBI Taxonomy" id="431060"/>
    <lineage>
        <taxon>Bacteria</taxon>
        <taxon>Pseudomonadati</taxon>
        <taxon>Pseudomonadota</taxon>
        <taxon>Betaproteobacteria</taxon>
        <taxon>Burkholderiales</taxon>
        <taxon>Sphaerotilaceae</taxon>
        <taxon>Roseateles</taxon>
    </lineage>
</organism>
<name>A0ABR6GX58_9BURK</name>
<sequence>MLAQKIEEAFGHRARPASLIQSKELSEDEIAGIDSVAASDWRRLTVDTLEKHSDAITLMAPQAFAYFLPGVMLATFNEGIPNAIAAVSVVSQLDRTPDRALWDSHFLARWPLLSLPELEAVAEWVLWLDGTGEFCLDELSMIRALATLDLLKKDVLRG</sequence>
<protein>
    <submittedName>
        <fullName evidence="1">Uncharacterized protein</fullName>
    </submittedName>
</protein>